<protein>
    <recommendedName>
        <fullName evidence="3">DUF3299 domain-containing protein</fullName>
    </recommendedName>
</protein>
<gene>
    <name evidence="1" type="ORF">SAMN04488005_1741</name>
</gene>
<accession>A0A1I6GIW5</accession>
<name>A0A1I6GIW5_9RHOB</name>
<dbReference type="STRING" id="390270.SAMN04488005_1741"/>
<evidence type="ECO:0008006" key="3">
    <source>
        <dbReference type="Google" id="ProtNLM"/>
    </source>
</evidence>
<dbReference type="OrthoDB" id="7863575at2"/>
<dbReference type="Proteomes" id="UP000199478">
    <property type="component" value="Unassembled WGS sequence"/>
</dbReference>
<keyword evidence="2" id="KW-1185">Reference proteome</keyword>
<dbReference type="EMBL" id="FOYP01000001">
    <property type="protein sequence ID" value="SFR42163.1"/>
    <property type="molecule type" value="Genomic_DNA"/>
</dbReference>
<sequence>MKQVSTFALGAALCSTGTMTWAQSNDWDLLRGITIQEIVTETSYRVDKTYPPEIADGRKGMVLTGYAAPISAGSEISELILVSDMGFCPLCGDPDHGASIRVTLQTPVNGIQEGARITLRGDMIPDADPETWNAAILENAEIIRS</sequence>
<dbReference type="AlphaFoldDB" id="A0A1I6GIW5"/>
<reference evidence="2" key="1">
    <citation type="submission" date="2016-10" db="EMBL/GenBank/DDBJ databases">
        <authorList>
            <person name="Varghese N."/>
            <person name="Submissions S."/>
        </authorList>
    </citation>
    <scope>NUCLEOTIDE SEQUENCE [LARGE SCALE GENOMIC DNA]</scope>
    <source>
        <strain evidence="2">DSM 26879</strain>
    </source>
</reference>
<evidence type="ECO:0000313" key="2">
    <source>
        <dbReference type="Proteomes" id="UP000199478"/>
    </source>
</evidence>
<organism evidence="1 2">
    <name type="scientific">Yoonia tamlensis</name>
    <dbReference type="NCBI Taxonomy" id="390270"/>
    <lineage>
        <taxon>Bacteria</taxon>
        <taxon>Pseudomonadati</taxon>
        <taxon>Pseudomonadota</taxon>
        <taxon>Alphaproteobacteria</taxon>
        <taxon>Rhodobacterales</taxon>
        <taxon>Paracoccaceae</taxon>
        <taxon>Yoonia</taxon>
    </lineage>
</organism>
<dbReference type="RefSeq" id="WP_090198984.1">
    <property type="nucleotide sequence ID" value="NZ_FOYP01000001.1"/>
</dbReference>
<evidence type="ECO:0000313" key="1">
    <source>
        <dbReference type="EMBL" id="SFR42163.1"/>
    </source>
</evidence>
<proteinExistence type="predicted"/>